<dbReference type="EMBL" id="FOYI01000004">
    <property type="protein sequence ID" value="SFR07252.1"/>
    <property type="molecule type" value="Genomic_DNA"/>
</dbReference>
<dbReference type="STRING" id="871652.SAMN04515673_104201"/>
<dbReference type="Proteomes" id="UP000199302">
    <property type="component" value="Unassembled WGS sequence"/>
</dbReference>
<sequence length="119" mass="13046">MNDIAKLLTPVDAGTAPFPEDSRYHGAPLKTATLADGREVRFTGRRFLPQPGTVDIRSMTRVRGGDRLDLLAAEHFGTPSQGWKLLDANQIRDARTALDEVGARLAIGEAPAFSRDRFK</sequence>
<gene>
    <name evidence="1" type="ORF">SAMN04515673_104201</name>
</gene>
<reference evidence="1 2" key="1">
    <citation type="submission" date="2016-10" db="EMBL/GenBank/DDBJ databases">
        <authorList>
            <person name="de Groot N.N."/>
        </authorList>
    </citation>
    <scope>NUCLEOTIDE SEQUENCE [LARGE SCALE GENOMIC DNA]</scope>
    <source>
        <strain evidence="2">KMM 9023,NRIC 0796,JCM 17311,KCTC 23692</strain>
    </source>
</reference>
<dbReference type="AlphaFoldDB" id="A0A1I6DPG3"/>
<evidence type="ECO:0000313" key="2">
    <source>
        <dbReference type="Proteomes" id="UP000199302"/>
    </source>
</evidence>
<keyword evidence="2" id="KW-1185">Reference proteome</keyword>
<dbReference type="OrthoDB" id="9809850at2"/>
<dbReference type="RefSeq" id="WP_092079072.1">
    <property type="nucleotide sequence ID" value="NZ_FOYI01000004.1"/>
</dbReference>
<name>A0A1I6DPG3_9RHOB</name>
<evidence type="ECO:0000313" key="1">
    <source>
        <dbReference type="EMBL" id="SFR07252.1"/>
    </source>
</evidence>
<organism evidence="1 2">
    <name type="scientific">Poseidonocella sedimentorum</name>
    <dbReference type="NCBI Taxonomy" id="871652"/>
    <lineage>
        <taxon>Bacteria</taxon>
        <taxon>Pseudomonadati</taxon>
        <taxon>Pseudomonadota</taxon>
        <taxon>Alphaproteobacteria</taxon>
        <taxon>Rhodobacterales</taxon>
        <taxon>Roseobacteraceae</taxon>
        <taxon>Poseidonocella</taxon>
    </lineage>
</organism>
<proteinExistence type="predicted"/>
<protein>
    <submittedName>
        <fullName evidence="1">Uncharacterized protein</fullName>
    </submittedName>
</protein>
<accession>A0A1I6DPG3</accession>